<sequence length="216" mass="23473">MSAIADRFLVLSHMQLSSGCDRENAAAFLQQRRFRLGFERIFQSIKHAMSASLDQEADVVIGQLSQEAASLEIASKLAGKGFCVVSAGFEDSVLRRAVDEIAAFSRSDRWQQVNTVIQDGLLGAEGSALVAELESPERDPAAREDGEVLQELDTAITHLGFHIEPYLASFGVEVSHRGRAVVHQAGEPGEERVPLNDKEATAVRVMAFGRLGGRQP</sequence>
<dbReference type="OrthoDB" id="10643316at2759"/>
<organism evidence="1 2">
    <name type="scientific">Symbiodinium microadriaticum</name>
    <name type="common">Dinoflagellate</name>
    <name type="synonym">Zooxanthella microadriatica</name>
    <dbReference type="NCBI Taxonomy" id="2951"/>
    <lineage>
        <taxon>Eukaryota</taxon>
        <taxon>Sar</taxon>
        <taxon>Alveolata</taxon>
        <taxon>Dinophyceae</taxon>
        <taxon>Suessiales</taxon>
        <taxon>Symbiodiniaceae</taxon>
        <taxon>Symbiodinium</taxon>
    </lineage>
</organism>
<dbReference type="EMBL" id="LSRX01000230">
    <property type="protein sequence ID" value="OLQ03687.1"/>
    <property type="molecule type" value="Genomic_DNA"/>
</dbReference>
<dbReference type="Proteomes" id="UP000186817">
    <property type="component" value="Unassembled WGS sequence"/>
</dbReference>
<name>A0A1Q9E8D9_SYMMI</name>
<keyword evidence="2" id="KW-1185">Reference proteome</keyword>
<reference evidence="1 2" key="1">
    <citation type="submission" date="2016-02" db="EMBL/GenBank/DDBJ databases">
        <title>Genome analysis of coral dinoflagellate symbionts highlights evolutionary adaptations to a symbiotic lifestyle.</title>
        <authorList>
            <person name="Aranda M."/>
            <person name="Li Y."/>
            <person name="Liew Y.J."/>
            <person name="Baumgarten S."/>
            <person name="Simakov O."/>
            <person name="Wilson M."/>
            <person name="Piel J."/>
            <person name="Ashoor H."/>
            <person name="Bougouffa S."/>
            <person name="Bajic V.B."/>
            <person name="Ryu T."/>
            <person name="Ravasi T."/>
            <person name="Bayer T."/>
            <person name="Micklem G."/>
            <person name="Kim H."/>
            <person name="Bhak J."/>
            <person name="Lajeunesse T.C."/>
            <person name="Voolstra C.R."/>
        </authorList>
    </citation>
    <scope>NUCLEOTIDE SEQUENCE [LARGE SCALE GENOMIC DNA]</scope>
    <source>
        <strain evidence="1 2">CCMP2467</strain>
    </source>
</reference>
<proteinExistence type="predicted"/>
<dbReference type="PROSITE" id="PS51257">
    <property type="entry name" value="PROKAR_LIPOPROTEIN"/>
    <property type="match status" value="1"/>
</dbReference>
<gene>
    <name evidence="1" type="ORF">AK812_SmicGene13361</name>
</gene>
<dbReference type="AlphaFoldDB" id="A0A1Q9E8D9"/>
<evidence type="ECO:0000313" key="1">
    <source>
        <dbReference type="EMBL" id="OLQ03687.1"/>
    </source>
</evidence>
<comment type="caution">
    <text evidence="1">The sequence shown here is derived from an EMBL/GenBank/DDBJ whole genome shotgun (WGS) entry which is preliminary data.</text>
</comment>
<protein>
    <submittedName>
        <fullName evidence="1">Uncharacterized protein</fullName>
    </submittedName>
</protein>
<accession>A0A1Q9E8D9</accession>
<evidence type="ECO:0000313" key="2">
    <source>
        <dbReference type="Proteomes" id="UP000186817"/>
    </source>
</evidence>